<dbReference type="OrthoDB" id="9815602at2"/>
<organism evidence="2 3">
    <name type="scientific">Bradyrhizobium forestalis</name>
    <dbReference type="NCBI Taxonomy" id="1419263"/>
    <lineage>
        <taxon>Bacteria</taxon>
        <taxon>Pseudomonadati</taxon>
        <taxon>Pseudomonadota</taxon>
        <taxon>Alphaproteobacteria</taxon>
        <taxon>Hyphomicrobiales</taxon>
        <taxon>Nitrobacteraceae</taxon>
        <taxon>Bradyrhizobium</taxon>
    </lineage>
</organism>
<name>A0A2M8RAL1_9BRAD</name>
<dbReference type="GO" id="GO:0009228">
    <property type="term" value="P:thiamine biosynthetic process"/>
    <property type="evidence" value="ECO:0007669"/>
    <property type="project" value="InterPro"/>
</dbReference>
<dbReference type="EMBL" id="PGVG01000008">
    <property type="protein sequence ID" value="PJG54867.1"/>
    <property type="molecule type" value="Genomic_DNA"/>
</dbReference>
<gene>
    <name evidence="2" type="ORF">CVM73_12275</name>
</gene>
<sequence length="409" mass="43887">MPLKPAEPKLGSPTPTQAERGCVIVTQPPLIRRSCWRAHARRGPALQASRNHNNAGPAQSMSGFKTITLHCLLALAISFTALTAREAPGAESGVPSTAIHFTFDRPIDASVAPFFLAAKDGRFSAERLNVSFNNASGSPEALARVAKGDSELALVDINELIRLRDKDDAAPVKAVFVLFNRAPYAMVARRSRGIHLLPDLDGKTVGVADSDLSMRLWPALAQQNGIKASRVKFRKIGAAVREPILSAGQVDAVAGFSYLSAVNLRDRGVPAADLVVLRSADYGCEAYGFAVVVNPAFATAKPDAVKGFVRALIAGINATVREPGRAAEEAASRIDDGDRNLELERLRTVLADNVLTDEVKRNGLGGVEPARLERSIDQIAQDFKFRKRPAASDIFDGQFLPAVAERLIN</sequence>
<evidence type="ECO:0000259" key="1">
    <source>
        <dbReference type="Pfam" id="PF09084"/>
    </source>
</evidence>
<keyword evidence="3" id="KW-1185">Reference proteome</keyword>
<dbReference type="SUPFAM" id="SSF53850">
    <property type="entry name" value="Periplasmic binding protein-like II"/>
    <property type="match status" value="1"/>
</dbReference>
<comment type="caution">
    <text evidence="2">The sequence shown here is derived from an EMBL/GenBank/DDBJ whole genome shotgun (WGS) entry which is preliminary data.</text>
</comment>
<reference evidence="2 3" key="1">
    <citation type="submission" date="2017-11" db="EMBL/GenBank/DDBJ databases">
        <title>Bradyrhizobium forestalis sp. nov., an efficient nitrogen-fixing bacterium isolated from nodules of forest legume species in the Amazon.</title>
        <authorList>
            <person name="Costa E.M."/>
            <person name="Guimaraes A."/>
            <person name="Carvalho T.S."/>
            <person name="Rodrigues T.L."/>
            <person name="Ribeiro P.R.A."/>
            <person name="Lebbe L."/>
            <person name="Willems A."/>
            <person name="Moreira F.M.S."/>
        </authorList>
    </citation>
    <scope>NUCLEOTIDE SEQUENCE [LARGE SCALE GENOMIC DNA]</scope>
    <source>
        <strain evidence="2 3">INPA54B</strain>
    </source>
</reference>
<protein>
    <submittedName>
        <fullName evidence="2">Nitrate ABC transporter substrate-binding protein</fullName>
    </submittedName>
</protein>
<dbReference type="InterPro" id="IPR015168">
    <property type="entry name" value="SsuA/THI5"/>
</dbReference>
<evidence type="ECO:0000313" key="3">
    <source>
        <dbReference type="Proteomes" id="UP000231194"/>
    </source>
</evidence>
<dbReference type="PANTHER" id="PTHR31528:SF15">
    <property type="entry name" value="RIBOFLAVIN-BINDING PROTEIN RIBY"/>
    <property type="match status" value="1"/>
</dbReference>
<dbReference type="AlphaFoldDB" id="A0A2M8RAL1"/>
<evidence type="ECO:0000313" key="2">
    <source>
        <dbReference type="EMBL" id="PJG54867.1"/>
    </source>
</evidence>
<dbReference type="Pfam" id="PF09084">
    <property type="entry name" value="NMT1"/>
    <property type="match status" value="1"/>
</dbReference>
<dbReference type="Gene3D" id="3.40.190.10">
    <property type="entry name" value="Periplasmic binding protein-like II"/>
    <property type="match status" value="2"/>
</dbReference>
<feature type="domain" description="SsuA/THI5-like" evidence="1">
    <location>
        <begin position="110"/>
        <end position="326"/>
    </location>
</feature>
<dbReference type="Proteomes" id="UP000231194">
    <property type="component" value="Unassembled WGS sequence"/>
</dbReference>
<accession>A0A2M8RAL1</accession>
<dbReference type="PANTHER" id="PTHR31528">
    <property type="entry name" value="4-AMINO-5-HYDROXYMETHYL-2-METHYLPYRIMIDINE PHOSPHATE SYNTHASE THI11-RELATED"/>
    <property type="match status" value="1"/>
</dbReference>
<dbReference type="InterPro" id="IPR027939">
    <property type="entry name" value="NMT1/THI5"/>
</dbReference>
<proteinExistence type="predicted"/>